<evidence type="ECO:0000313" key="2">
    <source>
        <dbReference type="Proteomes" id="UP000007875"/>
    </source>
</evidence>
<organism evidence="1 2">
    <name type="scientific">Ciona savignyi</name>
    <name type="common">Pacific transparent sea squirt</name>
    <dbReference type="NCBI Taxonomy" id="51511"/>
    <lineage>
        <taxon>Eukaryota</taxon>
        <taxon>Metazoa</taxon>
        <taxon>Chordata</taxon>
        <taxon>Tunicata</taxon>
        <taxon>Ascidiacea</taxon>
        <taxon>Phlebobranchia</taxon>
        <taxon>Cionidae</taxon>
        <taxon>Ciona</taxon>
    </lineage>
</organism>
<evidence type="ECO:0008006" key="3">
    <source>
        <dbReference type="Google" id="ProtNLM"/>
    </source>
</evidence>
<dbReference type="Ensembl" id="ENSCSAVT00000001922.1">
    <property type="protein sequence ID" value="ENSCSAVP00000001889.1"/>
    <property type="gene ID" value="ENSCSAVG00000001106.1"/>
</dbReference>
<dbReference type="AlphaFoldDB" id="H2Y991"/>
<evidence type="ECO:0000313" key="1">
    <source>
        <dbReference type="Ensembl" id="ENSCSAVP00000001889.1"/>
    </source>
</evidence>
<reference evidence="1" key="3">
    <citation type="submission" date="2025-09" db="UniProtKB">
        <authorList>
            <consortium name="Ensembl"/>
        </authorList>
    </citation>
    <scope>IDENTIFICATION</scope>
</reference>
<dbReference type="InParanoid" id="H2Y991"/>
<proteinExistence type="predicted"/>
<name>H2Y991_CIOSA</name>
<sequence>MEVSVSTPSGRKPPIAENVKEMRQILEQLFSTKGKNAMVWRQLLQAINQNNTGSSQNHPVLLCVGALHGLISTDFTAKLINQPARATSLLRALDRALRSRRRNFNPNIQQVFAKILNKLSHNPILTGKEKEGKGGLLYSFVTSWKAFTGTKGIRLQKSSSVDNSDNLRQ</sequence>
<protein>
    <recommendedName>
        <fullName evidence="3">CLASP N-terminal domain-containing protein</fullName>
    </recommendedName>
</protein>
<dbReference type="HOGENOM" id="CLU_1582115_0_0_1"/>
<keyword evidence="2" id="KW-1185">Reference proteome</keyword>
<dbReference type="Proteomes" id="UP000007875">
    <property type="component" value="Unassembled WGS sequence"/>
</dbReference>
<reference evidence="1" key="2">
    <citation type="submission" date="2025-08" db="UniProtKB">
        <authorList>
            <consortium name="Ensembl"/>
        </authorList>
    </citation>
    <scope>IDENTIFICATION</scope>
</reference>
<accession>H2Y991</accession>
<reference evidence="2" key="1">
    <citation type="submission" date="2003-08" db="EMBL/GenBank/DDBJ databases">
        <authorList>
            <person name="Birren B."/>
            <person name="Nusbaum C."/>
            <person name="Abebe A."/>
            <person name="Abouelleil A."/>
            <person name="Adekoya E."/>
            <person name="Ait-zahra M."/>
            <person name="Allen N."/>
            <person name="Allen T."/>
            <person name="An P."/>
            <person name="Anderson M."/>
            <person name="Anderson S."/>
            <person name="Arachchi H."/>
            <person name="Armbruster J."/>
            <person name="Bachantsang P."/>
            <person name="Baldwin J."/>
            <person name="Barry A."/>
            <person name="Bayul T."/>
            <person name="Blitshsteyn B."/>
            <person name="Bloom T."/>
            <person name="Blye J."/>
            <person name="Boguslavskiy L."/>
            <person name="Borowsky M."/>
            <person name="Boukhgalter B."/>
            <person name="Brunache A."/>
            <person name="Butler J."/>
            <person name="Calixte N."/>
            <person name="Calvo S."/>
            <person name="Camarata J."/>
            <person name="Campo K."/>
            <person name="Chang J."/>
            <person name="Cheshatsang Y."/>
            <person name="Citroen M."/>
            <person name="Collymore A."/>
            <person name="Considine T."/>
            <person name="Cook A."/>
            <person name="Cooke P."/>
            <person name="Corum B."/>
            <person name="Cuomo C."/>
            <person name="David R."/>
            <person name="Dawoe T."/>
            <person name="Degray S."/>
            <person name="Dodge S."/>
            <person name="Dooley K."/>
            <person name="Dorje P."/>
            <person name="Dorjee K."/>
            <person name="Dorris L."/>
            <person name="Duffey N."/>
            <person name="Dupes A."/>
            <person name="Elkins T."/>
            <person name="Engels R."/>
            <person name="Erickson J."/>
            <person name="Farina A."/>
            <person name="Faro S."/>
            <person name="Ferreira P."/>
            <person name="Fischer H."/>
            <person name="Fitzgerald M."/>
            <person name="Foley K."/>
            <person name="Gage D."/>
            <person name="Galagan J."/>
            <person name="Gearin G."/>
            <person name="Gnerre S."/>
            <person name="Gnirke A."/>
            <person name="Goyette A."/>
            <person name="Graham J."/>
            <person name="Grandbois E."/>
            <person name="Gyaltsen K."/>
            <person name="Hafez N."/>
            <person name="Hagopian D."/>
            <person name="Hagos B."/>
            <person name="Hall J."/>
            <person name="Hatcher B."/>
            <person name="Heller A."/>
            <person name="Higgins H."/>
            <person name="Honan T."/>
            <person name="Horn A."/>
            <person name="Houde N."/>
            <person name="Hughes L."/>
            <person name="Hulme W."/>
            <person name="Husby E."/>
            <person name="Iliev I."/>
            <person name="Jaffe D."/>
            <person name="Jones C."/>
            <person name="Kamal M."/>
            <person name="Kamat A."/>
            <person name="Kamvysselis M."/>
            <person name="Karlsson E."/>
            <person name="Kells C."/>
            <person name="Kieu A."/>
            <person name="Kisner P."/>
            <person name="Kodira C."/>
            <person name="Kulbokas E."/>
            <person name="Labutti K."/>
            <person name="Lama D."/>
            <person name="Landers T."/>
            <person name="Leger J."/>
            <person name="Levine S."/>
            <person name="Lewis D."/>
            <person name="Lewis T."/>
            <person name="Lindblad-toh K."/>
            <person name="Liu X."/>
            <person name="Lokyitsang T."/>
            <person name="Lokyitsang Y."/>
            <person name="Lucien O."/>
            <person name="Lui A."/>
            <person name="Ma L.J."/>
            <person name="Mabbitt R."/>
            <person name="Macdonald J."/>
            <person name="Maclean C."/>
            <person name="Major J."/>
            <person name="Manning J."/>
            <person name="Marabella R."/>
            <person name="Maru K."/>
            <person name="Matthews C."/>
            <person name="Mauceli E."/>
            <person name="Mccarthy M."/>
            <person name="Mcdonough S."/>
            <person name="Mcghee T."/>
            <person name="Meldrim J."/>
            <person name="Meneus L."/>
            <person name="Mesirov J."/>
            <person name="Mihalev A."/>
            <person name="Mihova T."/>
            <person name="Mikkelsen T."/>
            <person name="Mlenga V."/>
            <person name="Moru K."/>
            <person name="Mozes J."/>
            <person name="Mulrain L."/>
            <person name="Munson G."/>
            <person name="Naylor J."/>
            <person name="Newes C."/>
            <person name="Nguyen C."/>
            <person name="Nguyen N."/>
            <person name="Nguyen T."/>
            <person name="Nicol R."/>
            <person name="Nielsen C."/>
            <person name="Nizzari M."/>
            <person name="Norbu C."/>
            <person name="Norbu N."/>
            <person name="O'donnell P."/>
            <person name="Okoawo O."/>
            <person name="O'leary S."/>
            <person name="Omotosho B."/>
            <person name="O'neill K."/>
            <person name="Osman S."/>
            <person name="Parker S."/>
            <person name="Perrin D."/>
            <person name="Phunkhang P."/>
            <person name="Piqani B."/>
            <person name="Purcell S."/>
            <person name="Rachupka T."/>
            <person name="Ramasamy U."/>
            <person name="Rameau R."/>
            <person name="Ray V."/>
            <person name="Raymond C."/>
            <person name="Retta R."/>
            <person name="Richardson S."/>
            <person name="Rise C."/>
            <person name="Rodriguez J."/>
            <person name="Rogers J."/>
            <person name="Rogov P."/>
            <person name="Rutman M."/>
            <person name="Schupbach R."/>
            <person name="Seaman C."/>
            <person name="Settipalli S."/>
            <person name="Sharpe T."/>
            <person name="Sheridan J."/>
            <person name="Sherpa N."/>
            <person name="Shi J."/>
            <person name="Smirnov S."/>
            <person name="Smith C."/>
            <person name="Sougnez C."/>
            <person name="Spencer B."/>
            <person name="Stalker J."/>
            <person name="Stange-thomann N."/>
            <person name="Stavropoulos S."/>
            <person name="Stetson K."/>
            <person name="Stone C."/>
            <person name="Stone S."/>
            <person name="Stubbs M."/>
            <person name="Talamas J."/>
            <person name="Tchuinga P."/>
            <person name="Tenzing P."/>
            <person name="Tesfaye S."/>
            <person name="Theodore J."/>
            <person name="Thoulutsang Y."/>
            <person name="Topham K."/>
            <person name="Towey S."/>
            <person name="Tsamla T."/>
            <person name="Tsomo N."/>
            <person name="Vallee D."/>
            <person name="Vassiliev H."/>
            <person name="Venkataraman V."/>
            <person name="Vinson J."/>
            <person name="Vo A."/>
            <person name="Wade C."/>
            <person name="Wang S."/>
            <person name="Wangchuk T."/>
            <person name="Wangdi T."/>
            <person name="Whittaker C."/>
            <person name="Wilkinson J."/>
            <person name="Wu Y."/>
            <person name="Wyman D."/>
            <person name="Yadav S."/>
            <person name="Yang S."/>
            <person name="Yang X."/>
            <person name="Yeager S."/>
            <person name="Yee E."/>
            <person name="Young G."/>
            <person name="Zainoun J."/>
            <person name="Zembeck L."/>
            <person name="Zimmer A."/>
            <person name="Zody M."/>
            <person name="Lander E."/>
        </authorList>
    </citation>
    <scope>NUCLEOTIDE SEQUENCE [LARGE SCALE GENOMIC DNA]</scope>
</reference>